<name>A0ABT6UXQ2_9GAMM</name>
<keyword evidence="2" id="KW-1185">Reference proteome</keyword>
<evidence type="ECO:0000313" key="2">
    <source>
        <dbReference type="Proteomes" id="UP001225957"/>
    </source>
</evidence>
<protein>
    <submittedName>
        <fullName evidence="1">Uncharacterized protein</fullName>
    </submittedName>
</protein>
<dbReference type="Proteomes" id="UP001225957">
    <property type="component" value="Unassembled WGS sequence"/>
</dbReference>
<dbReference type="EMBL" id="JASCQP010000002">
    <property type="protein sequence ID" value="MDI5889492.1"/>
    <property type="molecule type" value="Genomic_DNA"/>
</dbReference>
<reference evidence="1 2" key="1">
    <citation type="submission" date="2023-04" db="EMBL/GenBank/DDBJ databases">
        <title>Halomonas strains isolated from rhizosphere soil.</title>
        <authorList>
            <person name="Xu L."/>
            <person name="Sun J.-Q."/>
        </authorList>
    </citation>
    <scope>NUCLEOTIDE SEQUENCE [LARGE SCALE GENOMIC DNA]</scope>
    <source>
        <strain evidence="1 2">LR5S20</strain>
    </source>
</reference>
<comment type="caution">
    <text evidence="1">The sequence shown here is derived from an EMBL/GenBank/DDBJ whole genome shotgun (WGS) entry which is preliminary data.</text>
</comment>
<gene>
    <name evidence="1" type="ORF">QLQ83_00065</name>
</gene>
<sequence length="120" mass="13312">MSGLSIAVTHLNTPYSVTVTTKQLALALRHGTVHLDEITEQEGAIIATVFTESTPNLIMLCIKEAGATIESAQTLYKEAIKNWHRSPEWEEAVSLFIPAPQERLRGSVKAYYRPFDPADD</sequence>
<dbReference type="RefSeq" id="WP_282733546.1">
    <property type="nucleotide sequence ID" value="NZ_JASCQP010000002.1"/>
</dbReference>
<organism evidence="1 2">
    <name type="scientific">Halomonas rhizosphaerae</name>
    <dbReference type="NCBI Taxonomy" id="3043296"/>
    <lineage>
        <taxon>Bacteria</taxon>
        <taxon>Pseudomonadati</taxon>
        <taxon>Pseudomonadota</taxon>
        <taxon>Gammaproteobacteria</taxon>
        <taxon>Oceanospirillales</taxon>
        <taxon>Halomonadaceae</taxon>
        <taxon>Halomonas</taxon>
    </lineage>
</organism>
<proteinExistence type="predicted"/>
<accession>A0ABT6UXQ2</accession>
<evidence type="ECO:0000313" key="1">
    <source>
        <dbReference type="EMBL" id="MDI5889492.1"/>
    </source>
</evidence>